<dbReference type="CDD" id="cd00090">
    <property type="entry name" value="HTH_ARSR"/>
    <property type="match status" value="1"/>
</dbReference>
<dbReference type="Pfam" id="PF13404">
    <property type="entry name" value="HTH_AsnC-type"/>
    <property type="match status" value="1"/>
</dbReference>
<dbReference type="Proteomes" id="UP001284601">
    <property type="component" value="Unassembled WGS sequence"/>
</dbReference>
<dbReference type="PANTHER" id="PTHR30154:SF34">
    <property type="entry name" value="TRANSCRIPTIONAL REGULATOR AZLB"/>
    <property type="match status" value="1"/>
</dbReference>
<gene>
    <name evidence="5" type="ORF">R7226_19005</name>
</gene>
<evidence type="ECO:0000313" key="5">
    <source>
        <dbReference type="EMBL" id="MDW5596444.1"/>
    </source>
</evidence>
<dbReference type="PROSITE" id="PS50956">
    <property type="entry name" value="HTH_ASNC_2"/>
    <property type="match status" value="1"/>
</dbReference>
<evidence type="ECO:0000313" key="6">
    <source>
        <dbReference type="Proteomes" id="UP001284601"/>
    </source>
</evidence>
<evidence type="ECO:0000256" key="3">
    <source>
        <dbReference type="ARBA" id="ARBA00023163"/>
    </source>
</evidence>
<organism evidence="5 6">
    <name type="scientific">Conexibacter stalactiti</name>
    <dbReference type="NCBI Taxonomy" id="1940611"/>
    <lineage>
        <taxon>Bacteria</taxon>
        <taxon>Bacillati</taxon>
        <taxon>Actinomycetota</taxon>
        <taxon>Thermoleophilia</taxon>
        <taxon>Solirubrobacterales</taxon>
        <taxon>Conexibacteraceae</taxon>
        <taxon>Conexibacter</taxon>
    </lineage>
</organism>
<dbReference type="EMBL" id="JAWSTH010000056">
    <property type="protein sequence ID" value="MDW5596444.1"/>
    <property type="molecule type" value="Genomic_DNA"/>
</dbReference>
<dbReference type="InterPro" id="IPR011991">
    <property type="entry name" value="ArsR-like_HTH"/>
</dbReference>
<dbReference type="SUPFAM" id="SSF54909">
    <property type="entry name" value="Dimeric alpha+beta barrel"/>
    <property type="match status" value="1"/>
</dbReference>
<name>A0ABU4HUE5_9ACTN</name>
<sequence>MNDRRRGAIAGSAVLDDLDRAIVEALQADGRASFREIARALGVAEGTVRNRYDRLSEAGVLDVVGVTNPLALGFDAMAMVGVTTSGRPQVVSEPIAELTEVSYVVIVAGQFDLLVEVVCRDHAHLLEIIEQLRAIDGVVSTDTFVYLKLTKQSFEHGRLPGR</sequence>
<keyword evidence="2" id="KW-0238">DNA-binding</keyword>
<proteinExistence type="predicted"/>
<dbReference type="InterPro" id="IPR000485">
    <property type="entry name" value="AsnC-type_HTH_dom"/>
</dbReference>
<dbReference type="InterPro" id="IPR036390">
    <property type="entry name" value="WH_DNA-bd_sf"/>
</dbReference>
<accession>A0ABU4HUE5</accession>
<dbReference type="InterPro" id="IPR011008">
    <property type="entry name" value="Dimeric_a/b-barrel"/>
</dbReference>
<keyword evidence="3" id="KW-0804">Transcription</keyword>
<dbReference type="SMART" id="SM00344">
    <property type="entry name" value="HTH_ASNC"/>
    <property type="match status" value="1"/>
</dbReference>
<dbReference type="Pfam" id="PF01037">
    <property type="entry name" value="AsnC_trans_reg"/>
    <property type="match status" value="1"/>
</dbReference>
<comment type="caution">
    <text evidence="5">The sequence shown here is derived from an EMBL/GenBank/DDBJ whole genome shotgun (WGS) entry which is preliminary data.</text>
</comment>
<dbReference type="PANTHER" id="PTHR30154">
    <property type="entry name" value="LEUCINE-RESPONSIVE REGULATORY PROTEIN"/>
    <property type="match status" value="1"/>
</dbReference>
<dbReference type="PRINTS" id="PR00033">
    <property type="entry name" value="HTHASNC"/>
</dbReference>
<keyword evidence="6" id="KW-1185">Reference proteome</keyword>
<protein>
    <submittedName>
        <fullName evidence="5">Lrp/AsnC family transcriptional regulator</fullName>
    </submittedName>
</protein>
<feature type="domain" description="HTH asnC-type" evidence="4">
    <location>
        <begin position="15"/>
        <end position="75"/>
    </location>
</feature>
<evidence type="ECO:0000256" key="2">
    <source>
        <dbReference type="ARBA" id="ARBA00023125"/>
    </source>
</evidence>
<reference evidence="6" key="1">
    <citation type="submission" date="2023-07" db="EMBL/GenBank/DDBJ databases">
        <title>Conexibacter stalactiti sp. nov., isolated from stalactites in a lava cave and emended description of the genus Conexibacter.</title>
        <authorList>
            <person name="Lee S.D."/>
        </authorList>
    </citation>
    <scope>NUCLEOTIDE SEQUENCE [LARGE SCALE GENOMIC DNA]</scope>
    <source>
        <strain evidence="6">KCTC 39840</strain>
    </source>
</reference>
<dbReference type="InterPro" id="IPR036388">
    <property type="entry name" value="WH-like_DNA-bd_sf"/>
</dbReference>
<keyword evidence="1" id="KW-0805">Transcription regulation</keyword>
<dbReference type="Gene3D" id="1.10.10.10">
    <property type="entry name" value="Winged helix-like DNA-binding domain superfamily/Winged helix DNA-binding domain"/>
    <property type="match status" value="1"/>
</dbReference>
<dbReference type="SUPFAM" id="SSF46785">
    <property type="entry name" value="Winged helix' DNA-binding domain"/>
    <property type="match status" value="1"/>
</dbReference>
<dbReference type="RefSeq" id="WP_318598828.1">
    <property type="nucleotide sequence ID" value="NZ_JAWSTH010000056.1"/>
</dbReference>
<evidence type="ECO:0000259" key="4">
    <source>
        <dbReference type="PROSITE" id="PS50956"/>
    </source>
</evidence>
<dbReference type="InterPro" id="IPR019887">
    <property type="entry name" value="Tscrpt_reg_AsnC/Lrp_C"/>
</dbReference>
<evidence type="ECO:0000256" key="1">
    <source>
        <dbReference type="ARBA" id="ARBA00023015"/>
    </source>
</evidence>
<dbReference type="InterPro" id="IPR019888">
    <property type="entry name" value="Tscrpt_reg_AsnC-like"/>
</dbReference>
<dbReference type="Gene3D" id="3.30.70.920">
    <property type="match status" value="1"/>
</dbReference>